<reference evidence="2 3" key="1">
    <citation type="submission" date="2012-08" db="EMBL/GenBank/DDBJ databases">
        <authorList>
            <person name="Gan P.H.P."/>
            <person name="Ikeda K."/>
            <person name="Irieda H."/>
            <person name="Narusaka M."/>
            <person name="O'Connell R.J."/>
            <person name="Narusaka Y."/>
            <person name="Takano Y."/>
            <person name="Kubo Y."/>
            <person name="Shirasu K."/>
        </authorList>
    </citation>
    <scope>NUCLEOTIDE SEQUENCE [LARGE SCALE GENOMIC DNA]</scope>
    <source>
        <strain evidence="2 3">Nara gc5</strain>
    </source>
</reference>
<accession>A0A7J6IYA1</accession>
<proteinExistence type="predicted"/>
<reference evidence="2 3" key="2">
    <citation type="submission" date="2020-04" db="EMBL/GenBank/DDBJ databases">
        <title>Genome sequencing and assembly of multiple isolates from the Colletotrichum gloeosporioides species complex.</title>
        <authorList>
            <person name="Gan P."/>
            <person name="Shirasu K."/>
        </authorList>
    </citation>
    <scope>NUCLEOTIDE SEQUENCE [LARGE SCALE GENOMIC DNA]</scope>
    <source>
        <strain evidence="2 3">Nara gc5</strain>
    </source>
</reference>
<gene>
    <name evidence="2" type="ORF">CGGC5_v009489</name>
</gene>
<evidence type="ECO:0000313" key="3">
    <source>
        <dbReference type="Proteomes" id="UP000011096"/>
    </source>
</evidence>
<protein>
    <submittedName>
        <fullName evidence="2">Uncharacterized protein</fullName>
    </submittedName>
</protein>
<dbReference type="AlphaFoldDB" id="A0A7J6IYA1"/>
<comment type="caution">
    <text evidence="2">The sequence shown here is derived from an EMBL/GenBank/DDBJ whole genome shotgun (WGS) entry which is preliminary data.</text>
</comment>
<dbReference type="Proteomes" id="UP000011096">
    <property type="component" value="Unassembled WGS sequence"/>
</dbReference>
<organism evidence="2 3">
    <name type="scientific">Colletotrichum fructicola (strain Nara gc5)</name>
    <name type="common">Anthracnose fungus</name>
    <name type="synonym">Colletotrichum gloeosporioides (strain Nara gc5)</name>
    <dbReference type="NCBI Taxonomy" id="1213859"/>
    <lineage>
        <taxon>Eukaryota</taxon>
        <taxon>Fungi</taxon>
        <taxon>Dikarya</taxon>
        <taxon>Ascomycota</taxon>
        <taxon>Pezizomycotina</taxon>
        <taxon>Sordariomycetes</taxon>
        <taxon>Hypocreomycetidae</taxon>
        <taxon>Glomerellales</taxon>
        <taxon>Glomerellaceae</taxon>
        <taxon>Colletotrichum</taxon>
        <taxon>Colletotrichum gloeosporioides species complex</taxon>
    </lineage>
</organism>
<evidence type="ECO:0000313" key="2">
    <source>
        <dbReference type="EMBL" id="KAF4482274.1"/>
    </source>
</evidence>
<name>A0A7J6IYA1_COLFN</name>
<keyword evidence="3" id="KW-1185">Reference proteome</keyword>
<sequence length="85" mass="9013">MADRQTGKSAPEEGKGVEGKGVEGKGVEGIGFLSVHLTNPFLASTLLPLAHSDLAPTLFHTPTFLTTQAILQLLLRYLRNVCAPA</sequence>
<dbReference type="RefSeq" id="XP_066008410.1">
    <property type="nucleotide sequence ID" value="XM_066152178.1"/>
</dbReference>
<feature type="region of interest" description="Disordered" evidence="1">
    <location>
        <begin position="1"/>
        <end position="24"/>
    </location>
</feature>
<evidence type="ECO:0000256" key="1">
    <source>
        <dbReference type="SAM" id="MobiDB-lite"/>
    </source>
</evidence>
<dbReference type="InParanoid" id="A0A7J6IYA1"/>
<dbReference type="EMBL" id="ANPB02000005">
    <property type="protein sequence ID" value="KAF4482274.1"/>
    <property type="molecule type" value="Genomic_DNA"/>
</dbReference>
<dbReference type="GeneID" id="43609560"/>